<feature type="transmembrane region" description="Helical" evidence="1">
    <location>
        <begin position="71"/>
        <end position="93"/>
    </location>
</feature>
<name>A0ABZ1B124_9ACTN</name>
<gene>
    <name evidence="2" type="ORF">U6N30_01355</name>
</gene>
<proteinExistence type="predicted"/>
<reference evidence="2 3" key="1">
    <citation type="submission" date="2023-12" db="EMBL/GenBank/DDBJ databases">
        <title>Blastococcus brunescens sp. nov., an actonobacterium isolated from sandstone collected in sahara desert.</title>
        <authorList>
            <person name="Gtari M."/>
            <person name="Ghodhbane F."/>
        </authorList>
    </citation>
    <scope>NUCLEOTIDE SEQUENCE [LARGE SCALE GENOMIC DNA]</scope>
    <source>
        <strain evidence="2 3">BMG 8361</strain>
    </source>
</reference>
<evidence type="ECO:0000256" key="1">
    <source>
        <dbReference type="SAM" id="Phobius"/>
    </source>
</evidence>
<keyword evidence="1" id="KW-0472">Membrane</keyword>
<feature type="transmembrane region" description="Helical" evidence="1">
    <location>
        <begin position="46"/>
        <end position="65"/>
    </location>
</feature>
<evidence type="ECO:0000313" key="3">
    <source>
        <dbReference type="Proteomes" id="UP001324287"/>
    </source>
</evidence>
<dbReference type="RefSeq" id="WP_324275840.1">
    <property type="nucleotide sequence ID" value="NZ_CP141261.1"/>
</dbReference>
<feature type="transmembrane region" description="Helical" evidence="1">
    <location>
        <begin position="12"/>
        <end position="34"/>
    </location>
</feature>
<keyword evidence="1" id="KW-0812">Transmembrane</keyword>
<keyword evidence="3" id="KW-1185">Reference proteome</keyword>
<sequence>MGHPADVLTVVLAWLAVLAVSVAAVVFGQATRAAPRRSRRSPVGRIGLFLSLSGPWLSVLGAAIAGVVTGAWLAAAAAGAGGVALTALVGYALSAR</sequence>
<organism evidence="2 3">
    <name type="scientific">Blastococcus brunescens</name>
    <dbReference type="NCBI Taxonomy" id="1564165"/>
    <lineage>
        <taxon>Bacteria</taxon>
        <taxon>Bacillati</taxon>
        <taxon>Actinomycetota</taxon>
        <taxon>Actinomycetes</taxon>
        <taxon>Geodermatophilales</taxon>
        <taxon>Geodermatophilaceae</taxon>
        <taxon>Blastococcus</taxon>
    </lineage>
</organism>
<protein>
    <submittedName>
        <fullName evidence="2">Uncharacterized protein</fullName>
    </submittedName>
</protein>
<dbReference type="Proteomes" id="UP001324287">
    <property type="component" value="Chromosome"/>
</dbReference>
<evidence type="ECO:0000313" key="2">
    <source>
        <dbReference type="EMBL" id="WRL64513.1"/>
    </source>
</evidence>
<accession>A0ABZ1B124</accession>
<dbReference type="EMBL" id="CP141261">
    <property type="protein sequence ID" value="WRL64513.1"/>
    <property type="molecule type" value="Genomic_DNA"/>
</dbReference>
<keyword evidence="1" id="KW-1133">Transmembrane helix</keyword>